<organism evidence="1 2">
    <name type="scientific">Dallia pectoralis</name>
    <name type="common">Alaska blackfish</name>
    <dbReference type="NCBI Taxonomy" id="75939"/>
    <lineage>
        <taxon>Eukaryota</taxon>
        <taxon>Metazoa</taxon>
        <taxon>Chordata</taxon>
        <taxon>Craniata</taxon>
        <taxon>Vertebrata</taxon>
        <taxon>Euteleostomi</taxon>
        <taxon>Actinopterygii</taxon>
        <taxon>Neopterygii</taxon>
        <taxon>Teleostei</taxon>
        <taxon>Protacanthopterygii</taxon>
        <taxon>Esociformes</taxon>
        <taxon>Umbridae</taxon>
        <taxon>Dallia</taxon>
    </lineage>
</organism>
<keyword evidence="2" id="KW-1185">Reference proteome</keyword>
<name>A0ACC2F193_DALPE</name>
<protein>
    <submittedName>
        <fullName evidence="1">Uncharacterized protein</fullName>
    </submittedName>
</protein>
<proteinExistence type="predicted"/>
<dbReference type="Proteomes" id="UP001157502">
    <property type="component" value="Chromosome 36"/>
</dbReference>
<evidence type="ECO:0000313" key="1">
    <source>
        <dbReference type="EMBL" id="KAJ7985121.1"/>
    </source>
</evidence>
<sequence length="136" mass="14516">MSTGPEDEKGTCGRETVPGTSVVLPRGARETDVSDSTCLVSVRGCTQTRSYCGIDLCEPLHYLGAWPWVVGGRGAILGLRVVPETNTRHTGGFSPWATGNASWHGCMGAELRSSSVFLIRREAGLHYRAPGAELIV</sequence>
<dbReference type="EMBL" id="CM055763">
    <property type="protein sequence ID" value="KAJ7985121.1"/>
    <property type="molecule type" value="Genomic_DNA"/>
</dbReference>
<reference evidence="1" key="1">
    <citation type="submission" date="2021-05" db="EMBL/GenBank/DDBJ databases">
        <authorList>
            <person name="Pan Q."/>
            <person name="Jouanno E."/>
            <person name="Zahm M."/>
            <person name="Klopp C."/>
            <person name="Cabau C."/>
            <person name="Louis A."/>
            <person name="Berthelot C."/>
            <person name="Parey E."/>
            <person name="Roest Crollius H."/>
            <person name="Montfort J."/>
            <person name="Robinson-Rechavi M."/>
            <person name="Bouchez O."/>
            <person name="Lampietro C."/>
            <person name="Lopez Roques C."/>
            <person name="Donnadieu C."/>
            <person name="Postlethwait J."/>
            <person name="Bobe J."/>
            <person name="Dillon D."/>
            <person name="Chandos A."/>
            <person name="von Hippel F."/>
            <person name="Guiguen Y."/>
        </authorList>
    </citation>
    <scope>NUCLEOTIDE SEQUENCE</scope>
    <source>
        <strain evidence="1">YG-Jan2019</strain>
    </source>
</reference>
<gene>
    <name evidence="1" type="ORF">DPEC_G00348790</name>
</gene>
<accession>A0ACC2F193</accession>
<evidence type="ECO:0000313" key="2">
    <source>
        <dbReference type="Proteomes" id="UP001157502"/>
    </source>
</evidence>
<comment type="caution">
    <text evidence="1">The sequence shown here is derived from an EMBL/GenBank/DDBJ whole genome shotgun (WGS) entry which is preliminary data.</text>
</comment>